<reference evidence="1 2" key="1">
    <citation type="submission" date="2022-01" db="EMBL/GenBank/DDBJ databases">
        <title>Alkalihalobacillus sp. EGI L200015, a novel bacterium isolated from a salt lake sediment.</title>
        <authorList>
            <person name="Gao L."/>
            <person name="Fang B.-Z."/>
            <person name="Li W.-J."/>
        </authorList>
    </citation>
    <scope>NUCLEOTIDE SEQUENCE [LARGE SCALE GENOMIC DNA]</scope>
    <source>
        <strain evidence="1 2">KCTC 12718</strain>
    </source>
</reference>
<accession>A0ABS9H4K1</accession>
<proteinExistence type="predicted"/>
<dbReference type="InterPro" id="IPR027417">
    <property type="entry name" value="P-loop_NTPase"/>
</dbReference>
<dbReference type="RefSeq" id="WP_236337646.1">
    <property type="nucleotide sequence ID" value="NZ_JAKIJS010000001.1"/>
</dbReference>
<keyword evidence="2" id="KW-1185">Reference proteome</keyword>
<dbReference type="EMBL" id="JAKIJS010000001">
    <property type="protein sequence ID" value="MCF6139021.1"/>
    <property type="molecule type" value="Genomic_DNA"/>
</dbReference>
<dbReference type="Gene3D" id="3.40.50.300">
    <property type="entry name" value="P-loop containing nucleotide triphosphate hydrolases"/>
    <property type="match status" value="1"/>
</dbReference>
<sequence length="118" mass="14100">MSIQIKRIYEKQNSKDGKRLLVDRIWPRGISKQDANLDEWLKEVAPSPDLRKWFNHDPERYEQFKKKYKKELDNDEDKSKAIETIQKLENDGKVTLLYAAKDVEHNHANVLKEYLESK</sequence>
<evidence type="ECO:0000313" key="1">
    <source>
        <dbReference type="EMBL" id="MCF6139021.1"/>
    </source>
</evidence>
<dbReference type="InterPro" id="IPR052552">
    <property type="entry name" value="YeaO-like"/>
</dbReference>
<organism evidence="1 2">
    <name type="scientific">Pseudalkalibacillus berkeleyi</name>
    <dbReference type="NCBI Taxonomy" id="1069813"/>
    <lineage>
        <taxon>Bacteria</taxon>
        <taxon>Bacillati</taxon>
        <taxon>Bacillota</taxon>
        <taxon>Bacilli</taxon>
        <taxon>Bacillales</taxon>
        <taxon>Fictibacillaceae</taxon>
        <taxon>Pseudalkalibacillus</taxon>
    </lineage>
</organism>
<dbReference type="PANTHER" id="PTHR36849:SF1">
    <property type="entry name" value="CYTOPLASMIC PROTEIN"/>
    <property type="match status" value="1"/>
</dbReference>
<comment type="caution">
    <text evidence="1">The sequence shown here is derived from an EMBL/GenBank/DDBJ whole genome shotgun (WGS) entry which is preliminary data.</text>
</comment>
<name>A0ABS9H4K1_9BACL</name>
<dbReference type="Pfam" id="PF22752">
    <property type="entry name" value="DUF488-N3i"/>
    <property type="match status" value="1"/>
</dbReference>
<dbReference type="Proteomes" id="UP001649381">
    <property type="component" value="Unassembled WGS sequence"/>
</dbReference>
<evidence type="ECO:0000313" key="2">
    <source>
        <dbReference type="Proteomes" id="UP001649381"/>
    </source>
</evidence>
<gene>
    <name evidence="1" type="ORF">L2716_14875</name>
</gene>
<protein>
    <submittedName>
        <fullName evidence="1">DUF488 domain-containing protein</fullName>
    </submittedName>
</protein>
<dbReference type="PANTHER" id="PTHR36849">
    <property type="entry name" value="CYTOPLASMIC PROTEIN-RELATED"/>
    <property type="match status" value="1"/>
</dbReference>